<dbReference type="Pfam" id="PF01558">
    <property type="entry name" value="POR"/>
    <property type="match status" value="1"/>
</dbReference>
<protein>
    <submittedName>
        <fullName evidence="3">2-oxoglutarate:ferredoxin oxidoreductase, gamma subunit</fullName>
    </submittedName>
</protein>
<dbReference type="Proteomes" id="UP000063718">
    <property type="component" value="Unassembled WGS sequence"/>
</dbReference>
<dbReference type="EMBL" id="DF238840">
    <property type="protein sequence ID" value="GAF25170.1"/>
    <property type="molecule type" value="Genomic_DNA"/>
</dbReference>
<evidence type="ECO:0000259" key="2">
    <source>
        <dbReference type="Pfam" id="PF01558"/>
    </source>
</evidence>
<gene>
    <name evidence="3" type="ORF">MTY_0500</name>
</gene>
<dbReference type="GO" id="GO:0016903">
    <property type="term" value="F:oxidoreductase activity, acting on the aldehyde or oxo group of donors"/>
    <property type="evidence" value="ECO:0007669"/>
    <property type="project" value="InterPro"/>
</dbReference>
<name>A0A0S6U844_NEOTH</name>
<feature type="domain" description="Pyruvate/ketoisovalerate oxidoreductase catalytic" evidence="2">
    <location>
        <begin position="14"/>
        <end position="173"/>
    </location>
</feature>
<proteinExistence type="predicted"/>
<dbReference type="InterPro" id="IPR019752">
    <property type="entry name" value="Pyrv/ketoisovalerate_OxRed_cat"/>
</dbReference>
<evidence type="ECO:0000313" key="3">
    <source>
        <dbReference type="EMBL" id="GAF25170.1"/>
    </source>
</evidence>
<evidence type="ECO:0000256" key="1">
    <source>
        <dbReference type="ARBA" id="ARBA00023002"/>
    </source>
</evidence>
<reference evidence="3" key="1">
    <citation type="journal article" date="2014" name="Gene">
        <title>Genome-guided analysis of transformation efficiency and carbon dioxide assimilation by Moorella thermoacetica Y72.</title>
        <authorList>
            <person name="Tsukahara K."/>
            <person name="Kita A."/>
            <person name="Nakashimada Y."/>
            <person name="Hoshino T."/>
            <person name="Murakami K."/>
        </authorList>
    </citation>
    <scope>NUCLEOTIDE SEQUENCE [LARGE SCALE GENOMIC DNA]</scope>
    <source>
        <strain evidence="3">Y72</strain>
    </source>
</reference>
<organism evidence="3">
    <name type="scientific">Moorella thermoacetica Y72</name>
    <dbReference type="NCBI Taxonomy" id="1325331"/>
    <lineage>
        <taxon>Bacteria</taxon>
        <taxon>Bacillati</taxon>
        <taxon>Bacillota</taxon>
        <taxon>Clostridia</taxon>
        <taxon>Neomoorellales</taxon>
        <taxon>Neomoorellaceae</taxon>
        <taxon>Neomoorella</taxon>
    </lineage>
</organism>
<dbReference type="AlphaFoldDB" id="A0A0S6U844"/>
<dbReference type="PANTHER" id="PTHR42730:SF1">
    <property type="entry name" value="2-OXOGLUTARATE SYNTHASE SUBUNIT KORC"/>
    <property type="match status" value="1"/>
</dbReference>
<dbReference type="Gene3D" id="3.40.920.10">
    <property type="entry name" value="Pyruvate-ferredoxin oxidoreductase, PFOR, domain III"/>
    <property type="match status" value="1"/>
</dbReference>
<accession>A0A0S6U844</accession>
<dbReference type="SUPFAM" id="SSF53323">
    <property type="entry name" value="Pyruvate-ferredoxin oxidoreductase, PFOR, domain III"/>
    <property type="match status" value="1"/>
</dbReference>
<dbReference type="InterPro" id="IPR052554">
    <property type="entry name" value="2-oxoglutarate_synth_KorC"/>
</dbReference>
<dbReference type="PANTHER" id="PTHR42730">
    <property type="entry name" value="2-OXOGLUTARATE SYNTHASE SUBUNIT KORC"/>
    <property type="match status" value="1"/>
</dbReference>
<keyword evidence="1" id="KW-0560">Oxidoreductase</keyword>
<sequence>MMAGRIEVLISGFGGQGVVRIGQTLSLAAVYQGLHTTMLISHGTETRGGYVRSQVVIAGEPVDSPVVERPDYFCALSSAAYNRFKHLVRDGLILYDPGYLEPDLSLPVRHIALPARDLAVKNLGREIFANAIFLGALTRLMAGVLEPEVVRKAMLERIRVFGEENVKALNLGYSLL</sequence>
<dbReference type="InterPro" id="IPR002869">
    <property type="entry name" value="Pyrv_flavodox_OxRed_cen"/>
</dbReference>